<evidence type="ECO:0000256" key="6">
    <source>
        <dbReference type="ARBA" id="ARBA00022723"/>
    </source>
</evidence>
<evidence type="ECO:0000256" key="7">
    <source>
        <dbReference type="ARBA" id="ARBA00022989"/>
    </source>
</evidence>
<dbReference type="InterPro" id="IPR036396">
    <property type="entry name" value="Cyt_P450_sf"/>
</dbReference>
<evidence type="ECO:0000256" key="5">
    <source>
        <dbReference type="ARBA" id="ARBA00022692"/>
    </source>
</evidence>
<keyword evidence="4 12" id="KW-0349">Heme</keyword>
<comment type="cofactor">
    <cofactor evidence="1 12">
        <name>heme</name>
        <dbReference type="ChEBI" id="CHEBI:30413"/>
    </cofactor>
</comment>
<dbReference type="Gene3D" id="1.10.630.10">
    <property type="entry name" value="Cytochrome P450"/>
    <property type="match status" value="1"/>
</dbReference>
<feature type="transmembrane region" description="Helical" evidence="14">
    <location>
        <begin position="20"/>
        <end position="38"/>
    </location>
</feature>
<evidence type="ECO:0000256" key="13">
    <source>
        <dbReference type="RuleBase" id="RU000461"/>
    </source>
</evidence>
<dbReference type="InterPro" id="IPR002401">
    <property type="entry name" value="Cyt_P450_E_grp-I"/>
</dbReference>
<dbReference type="Pfam" id="PF00067">
    <property type="entry name" value="p450"/>
    <property type="match status" value="1"/>
</dbReference>
<keyword evidence="8 13" id="KW-0560">Oxidoreductase</keyword>
<comment type="subcellular location">
    <subcellularLocation>
        <location evidence="2">Membrane</location>
        <topology evidence="2">Single-pass membrane protein</topology>
    </subcellularLocation>
</comment>
<sequence length="534" mass="60628">MSPKSAEGPAGLTKLYKRTSVSQIIIFLVAILIIRFVARGVYRVYFHPLSKFPGPKLRAATRIPGHIAVWNGSCDRVLIRLHARYGHIVRINPNELSFTDPNSWRDIDGHGTKGTTGSLPHKDWYKYGKSVNGAYSMIIAPPADHSRQRKIFTPAFSDRALKQQEPLFVHYANLLVTKLREGIQAVPDNKFDMVRMYNFTTFDVMGDLTFGESLHMLDSNKYDPWVSAVFPSLKIQASLNVMMSYPWLWRAFKKLVPESVNKKRVDHFQHSVTRVTKRLEKGRDTEGMDLWDLVLAQKEGRGLTREEMDANASIFMIAGTETTATLVSGLTFLLLRNPVAMRKLVDEIRSEFASADDMTMERLAALPYLAACIKEAFRLYPPVPLGGPRITPENGSTVVGQFIPPGTSLTISQHAMYTHEKNFKRPTEFIPQRWLGDSTFDSDEKQCLQPFSVGSRDCVGKNMAYHEMRLIIAKVLYNFDLELCPESYDWDDQYIYTLWEKNPLICKLRAVDKSSERTTLTHMGIKGGNQAMST</sequence>
<dbReference type="PRINTS" id="PR00385">
    <property type="entry name" value="P450"/>
</dbReference>
<gene>
    <name evidence="15" type="ORF">EJ02DRAFT_449351</name>
</gene>
<organism evidence="15 16">
    <name type="scientific">Clathrospora elynae</name>
    <dbReference type="NCBI Taxonomy" id="706981"/>
    <lineage>
        <taxon>Eukaryota</taxon>
        <taxon>Fungi</taxon>
        <taxon>Dikarya</taxon>
        <taxon>Ascomycota</taxon>
        <taxon>Pezizomycotina</taxon>
        <taxon>Dothideomycetes</taxon>
        <taxon>Pleosporomycetidae</taxon>
        <taxon>Pleosporales</taxon>
        <taxon>Diademaceae</taxon>
        <taxon>Clathrospora</taxon>
    </lineage>
</organism>
<keyword evidence="6 12" id="KW-0479">Metal-binding</keyword>
<accession>A0A6A5T6Y1</accession>
<dbReference type="AlphaFoldDB" id="A0A6A5T6Y1"/>
<dbReference type="PRINTS" id="PR00463">
    <property type="entry name" value="EP450I"/>
</dbReference>
<reference evidence="15" key="1">
    <citation type="journal article" date="2020" name="Stud. Mycol.">
        <title>101 Dothideomycetes genomes: a test case for predicting lifestyles and emergence of pathogens.</title>
        <authorList>
            <person name="Haridas S."/>
            <person name="Albert R."/>
            <person name="Binder M."/>
            <person name="Bloem J."/>
            <person name="Labutti K."/>
            <person name="Salamov A."/>
            <person name="Andreopoulos B."/>
            <person name="Baker S."/>
            <person name="Barry K."/>
            <person name="Bills G."/>
            <person name="Bluhm B."/>
            <person name="Cannon C."/>
            <person name="Castanera R."/>
            <person name="Culley D."/>
            <person name="Daum C."/>
            <person name="Ezra D."/>
            <person name="Gonzalez J."/>
            <person name="Henrissat B."/>
            <person name="Kuo A."/>
            <person name="Liang C."/>
            <person name="Lipzen A."/>
            <person name="Lutzoni F."/>
            <person name="Magnuson J."/>
            <person name="Mondo S."/>
            <person name="Nolan M."/>
            <person name="Ohm R."/>
            <person name="Pangilinan J."/>
            <person name="Park H.-J."/>
            <person name="Ramirez L."/>
            <person name="Alfaro M."/>
            <person name="Sun H."/>
            <person name="Tritt A."/>
            <person name="Yoshinaga Y."/>
            <person name="Zwiers L.-H."/>
            <person name="Turgeon B."/>
            <person name="Goodwin S."/>
            <person name="Spatafora J."/>
            <person name="Crous P."/>
            <person name="Grigoriev I."/>
        </authorList>
    </citation>
    <scope>NUCLEOTIDE SEQUENCE</scope>
    <source>
        <strain evidence="15">CBS 161.51</strain>
    </source>
</reference>
<keyword evidence="9 12" id="KW-0408">Iron</keyword>
<dbReference type="PROSITE" id="PS00086">
    <property type="entry name" value="CYTOCHROME_P450"/>
    <property type="match status" value="1"/>
</dbReference>
<dbReference type="InterPro" id="IPR050121">
    <property type="entry name" value="Cytochrome_P450_monoxygenase"/>
</dbReference>
<dbReference type="GO" id="GO:0016705">
    <property type="term" value="F:oxidoreductase activity, acting on paired donors, with incorporation or reduction of molecular oxygen"/>
    <property type="evidence" value="ECO:0007669"/>
    <property type="project" value="InterPro"/>
</dbReference>
<keyword evidence="16" id="KW-1185">Reference proteome</keyword>
<evidence type="ECO:0000256" key="1">
    <source>
        <dbReference type="ARBA" id="ARBA00001971"/>
    </source>
</evidence>
<keyword evidence="10 13" id="KW-0503">Monooxygenase</keyword>
<dbReference type="GO" id="GO:0020037">
    <property type="term" value="F:heme binding"/>
    <property type="evidence" value="ECO:0007669"/>
    <property type="project" value="InterPro"/>
</dbReference>
<dbReference type="CDD" id="cd11058">
    <property type="entry name" value="CYP60B-like"/>
    <property type="match status" value="1"/>
</dbReference>
<evidence type="ECO:0000256" key="2">
    <source>
        <dbReference type="ARBA" id="ARBA00004167"/>
    </source>
</evidence>
<evidence type="ECO:0000313" key="16">
    <source>
        <dbReference type="Proteomes" id="UP000800038"/>
    </source>
</evidence>
<dbReference type="SUPFAM" id="SSF48264">
    <property type="entry name" value="Cytochrome P450"/>
    <property type="match status" value="1"/>
</dbReference>
<name>A0A6A5T6Y1_9PLEO</name>
<evidence type="ECO:0000256" key="10">
    <source>
        <dbReference type="ARBA" id="ARBA00023033"/>
    </source>
</evidence>
<keyword evidence="5 14" id="KW-0812">Transmembrane</keyword>
<dbReference type="EMBL" id="ML975997">
    <property type="protein sequence ID" value="KAF1947874.1"/>
    <property type="molecule type" value="Genomic_DNA"/>
</dbReference>
<dbReference type="GO" id="GO:0009403">
    <property type="term" value="P:toxin biosynthetic process"/>
    <property type="evidence" value="ECO:0007669"/>
    <property type="project" value="UniProtKB-ARBA"/>
</dbReference>
<comment type="similarity">
    <text evidence="3 13">Belongs to the cytochrome P450 family.</text>
</comment>
<dbReference type="InterPro" id="IPR001128">
    <property type="entry name" value="Cyt_P450"/>
</dbReference>
<dbReference type="Proteomes" id="UP000800038">
    <property type="component" value="Unassembled WGS sequence"/>
</dbReference>
<dbReference type="PANTHER" id="PTHR24305:SF210">
    <property type="entry name" value="CYTOCHROME P450 MONOOXYGENASE ASQL-RELATED"/>
    <property type="match status" value="1"/>
</dbReference>
<dbReference type="GO" id="GO:0016020">
    <property type="term" value="C:membrane"/>
    <property type="evidence" value="ECO:0007669"/>
    <property type="project" value="UniProtKB-SubCell"/>
</dbReference>
<dbReference type="GO" id="GO:0004497">
    <property type="term" value="F:monooxygenase activity"/>
    <property type="evidence" value="ECO:0007669"/>
    <property type="project" value="UniProtKB-KW"/>
</dbReference>
<dbReference type="InterPro" id="IPR017972">
    <property type="entry name" value="Cyt_P450_CS"/>
</dbReference>
<proteinExistence type="inferred from homology"/>
<keyword evidence="11 14" id="KW-0472">Membrane</keyword>
<dbReference type="FunFam" id="1.10.630.10:FF:000047">
    <property type="entry name" value="Cytochrome P450 monooxygenase"/>
    <property type="match status" value="1"/>
</dbReference>
<evidence type="ECO:0000256" key="3">
    <source>
        <dbReference type="ARBA" id="ARBA00010617"/>
    </source>
</evidence>
<evidence type="ECO:0000256" key="9">
    <source>
        <dbReference type="ARBA" id="ARBA00023004"/>
    </source>
</evidence>
<dbReference type="PANTHER" id="PTHR24305">
    <property type="entry name" value="CYTOCHROME P450"/>
    <property type="match status" value="1"/>
</dbReference>
<dbReference type="GO" id="GO:0005506">
    <property type="term" value="F:iron ion binding"/>
    <property type="evidence" value="ECO:0007669"/>
    <property type="project" value="InterPro"/>
</dbReference>
<keyword evidence="7 14" id="KW-1133">Transmembrane helix</keyword>
<dbReference type="OrthoDB" id="1470350at2759"/>
<evidence type="ECO:0000256" key="14">
    <source>
        <dbReference type="SAM" id="Phobius"/>
    </source>
</evidence>
<evidence type="ECO:0000256" key="4">
    <source>
        <dbReference type="ARBA" id="ARBA00022617"/>
    </source>
</evidence>
<evidence type="ECO:0000256" key="8">
    <source>
        <dbReference type="ARBA" id="ARBA00023002"/>
    </source>
</evidence>
<feature type="binding site" description="axial binding residue" evidence="12">
    <location>
        <position position="458"/>
    </location>
    <ligand>
        <name>heme</name>
        <dbReference type="ChEBI" id="CHEBI:30413"/>
    </ligand>
    <ligandPart>
        <name>Fe</name>
        <dbReference type="ChEBI" id="CHEBI:18248"/>
    </ligandPart>
</feature>
<evidence type="ECO:0000313" key="15">
    <source>
        <dbReference type="EMBL" id="KAF1947874.1"/>
    </source>
</evidence>
<evidence type="ECO:0000256" key="11">
    <source>
        <dbReference type="ARBA" id="ARBA00023136"/>
    </source>
</evidence>
<protein>
    <submittedName>
        <fullName evidence="15">Cytochrome P450</fullName>
    </submittedName>
</protein>
<evidence type="ECO:0000256" key="12">
    <source>
        <dbReference type="PIRSR" id="PIRSR602401-1"/>
    </source>
</evidence>